<feature type="domain" description="CNNM transmembrane" evidence="15">
    <location>
        <begin position="2"/>
        <end position="192"/>
    </location>
</feature>
<feature type="domain" description="CBS" evidence="14">
    <location>
        <begin position="275"/>
        <end position="331"/>
    </location>
</feature>
<feature type="domain" description="CBS" evidence="14">
    <location>
        <begin position="209"/>
        <end position="270"/>
    </location>
</feature>
<keyword evidence="4 12" id="KW-0812">Transmembrane</keyword>
<dbReference type="InterPro" id="IPR000644">
    <property type="entry name" value="CBS_dom"/>
</dbReference>
<organism evidence="16 17">
    <name type="scientific">Thioflexithrix psekupsensis</name>
    <dbReference type="NCBI Taxonomy" id="1570016"/>
    <lineage>
        <taxon>Bacteria</taxon>
        <taxon>Pseudomonadati</taxon>
        <taxon>Pseudomonadota</taxon>
        <taxon>Gammaproteobacteria</taxon>
        <taxon>Thiotrichales</taxon>
        <taxon>Thioflexithrix</taxon>
    </lineage>
</organism>
<dbReference type="SUPFAM" id="SSF54631">
    <property type="entry name" value="CBS-domain pair"/>
    <property type="match status" value="1"/>
</dbReference>
<dbReference type="InterPro" id="IPR005170">
    <property type="entry name" value="Transptr-assoc_dom"/>
</dbReference>
<dbReference type="AlphaFoldDB" id="A0A251X632"/>
<dbReference type="Gene3D" id="3.10.580.10">
    <property type="entry name" value="CBS-domain"/>
    <property type="match status" value="1"/>
</dbReference>
<evidence type="ECO:0000259" key="14">
    <source>
        <dbReference type="PROSITE" id="PS51371"/>
    </source>
</evidence>
<dbReference type="OrthoDB" id="9797674at2"/>
<comment type="similarity">
    <text evidence="2">Belongs to the UPF0053 family.</text>
</comment>
<dbReference type="CDD" id="cd04590">
    <property type="entry name" value="CBS_pair_CorC_HlyC_assoc"/>
    <property type="match status" value="1"/>
</dbReference>
<keyword evidence="8 12" id="KW-0472">Membrane</keyword>
<evidence type="ECO:0000256" key="7">
    <source>
        <dbReference type="ARBA" id="ARBA00023122"/>
    </source>
</evidence>
<comment type="caution">
    <text evidence="16">The sequence shown here is derived from an EMBL/GenBank/DDBJ whole genome shotgun (WGS) entry which is preliminary data.</text>
</comment>
<keyword evidence="6 12" id="KW-1133">Transmembrane helix</keyword>
<evidence type="ECO:0000256" key="10">
    <source>
        <dbReference type="ARBA" id="ARBA00040729"/>
    </source>
</evidence>
<evidence type="ECO:0000256" key="2">
    <source>
        <dbReference type="ARBA" id="ARBA00006337"/>
    </source>
</evidence>
<feature type="transmembrane region" description="Helical" evidence="13">
    <location>
        <begin position="93"/>
        <end position="113"/>
    </location>
</feature>
<dbReference type="FunFam" id="3.30.465.10:FF:000010">
    <property type="entry name" value="DUF21 domain-containing protein"/>
    <property type="match status" value="1"/>
</dbReference>
<dbReference type="FunFam" id="3.10.580.10:FF:000002">
    <property type="entry name" value="Magnesium/cobalt efflux protein CorC"/>
    <property type="match status" value="1"/>
</dbReference>
<keyword evidence="5" id="KW-0677">Repeat</keyword>
<proteinExistence type="inferred from homology"/>
<dbReference type="GO" id="GO:0005886">
    <property type="term" value="C:plasma membrane"/>
    <property type="evidence" value="ECO:0007669"/>
    <property type="project" value="UniProtKB-SubCell"/>
</dbReference>
<accession>A0A251X632</accession>
<evidence type="ECO:0000259" key="15">
    <source>
        <dbReference type="PROSITE" id="PS51846"/>
    </source>
</evidence>
<comment type="subcellular location">
    <subcellularLocation>
        <location evidence="1">Cell membrane</location>
        <topology evidence="1">Multi-pass membrane protein</topology>
    </subcellularLocation>
</comment>
<dbReference type="Gene3D" id="3.30.465.10">
    <property type="match status" value="1"/>
</dbReference>
<evidence type="ECO:0000313" key="16">
    <source>
        <dbReference type="EMBL" id="OUD13205.1"/>
    </source>
</evidence>
<dbReference type="PANTHER" id="PTHR22777">
    <property type="entry name" value="HEMOLYSIN-RELATED"/>
    <property type="match status" value="1"/>
</dbReference>
<evidence type="ECO:0000256" key="5">
    <source>
        <dbReference type="ARBA" id="ARBA00022737"/>
    </source>
</evidence>
<evidence type="ECO:0000256" key="12">
    <source>
        <dbReference type="PROSITE-ProRule" id="PRU01193"/>
    </source>
</evidence>
<evidence type="ECO:0000256" key="9">
    <source>
        <dbReference type="ARBA" id="ARBA00037273"/>
    </source>
</evidence>
<sequence length="426" mass="47809">MSSLYLSLLLGALVFLILSSAFFSSSETSMMAINRYRLKHLAAQKHKGALRVSRLLERPDRLIGVILLGNNFVNILASSIATVLAIQLLGEEVGIPIATLALTVIILIFGEVTPKTIAVLHPEKLAFPASFIITPLLKISYPLVWLVNSISNVLLRLFGIDVNPVNHQRLNSEELRSVVHEAEGIIPKRHQQMLLGILDLERATVEDIMVPRNEIVGIDLDDSEEEIAEQIANAQHTRLPIYRESIDNVVGIVHLRKLIRLFRHQSFSREALENMARDLYFVPEGTPLNTQLINFQHHKRRIGLVVNEYGEIQGLVTLEDILEEVVGEFTTNPDAISPEIHPQSDGTYLVDGSITIRELNRVMQWQLPTEGPKTLNGLILDYLEVIPETGTSLRLHGYPMEVVQMANNAIKTVRIHPIRRMPPPPK</sequence>
<dbReference type="Pfam" id="PF03471">
    <property type="entry name" value="CorC_HlyC"/>
    <property type="match status" value="1"/>
</dbReference>
<dbReference type="Pfam" id="PF00571">
    <property type="entry name" value="CBS"/>
    <property type="match status" value="2"/>
</dbReference>
<name>A0A251X632_9GAMM</name>
<dbReference type="SMART" id="SM01091">
    <property type="entry name" value="CorC_HlyC"/>
    <property type="match status" value="1"/>
</dbReference>
<keyword evidence="7 11" id="KW-0129">CBS domain</keyword>
<evidence type="ECO:0000313" key="17">
    <source>
        <dbReference type="Proteomes" id="UP000194798"/>
    </source>
</evidence>
<gene>
    <name evidence="16" type="ORF">TPSD3_11240</name>
</gene>
<dbReference type="InterPro" id="IPR044751">
    <property type="entry name" value="Ion_transp-like_CBS"/>
</dbReference>
<dbReference type="InterPro" id="IPR046342">
    <property type="entry name" value="CBS_dom_sf"/>
</dbReference>
<evidence type="ECO:0000256" key="13">
    <source>
        <dbReference type="SAM" id="Phobius"/>
    </source>
</evidence>
<comment type="function">
    <text evidence="9">Plays a role in the transport of magnesium and cobalt ions.</text>
</comment>
<dbReference type="GO" id="GO:0050660">
    <property type="term" value="F:flavin adenine dinucleotide binding"/>
    <property type="evidence" value="ECO:0007669"/>
    <property type="project" value="InterPro"/>
</dbReference>
<dbReference type="Pfam" id="PF01595">
    <property type="entry name" value="CNNM"/>
    <property type="match status" value="1"/>
</dbReference>
<dbReference type="PROSITE" id="PS51371">
    <property type="entry name" value="CBS"/>
    <property type="match status" value="2"/>
</dbReference>
<feature type="transmembrane region" description="Helical" evidence="13">
    <location>
        <begin position="125"/>
        <end position="147"/>
    </location>
</feature>
<dbReference type="InterPro" id="IPR002550">
    <property type="entry name" value="CNNM"/>
</dbReference>
<dbReference type="Proteomes" id="UP000194798">
    <property type="component" value="Unassembled WGS sequence"/>
</dbReference>
<evidence type="ECO:0000256" key="3">
    <source>
        <dbReference type="ARBA" id="ARBA00022475"/>
    </source>
</evidence>
<dbReference type="SUPFAM" id="SSF56176">
    <property type="entry name" value="FAD-binding/transporter-associated domain-like"/>
    <property type="match status" value="1"/>
</dbReference>
<dbReference type="EMBL" id="MSLT01000018">
    <property type="protein sequence ID" value="OUD13205.1"/>
    <property type="molecule type" value="Genomic_DNA"/>
</dbReference>
<dbReference type="PROSITE" id="PS51846">
    <property type="entry name" value="CNNM"/>
    <property type="match status" value="1"/>
</dbReference>
<evidence type="ECO:0000256" key="1">
    <source>
        <dbReference type="ARBA" id="ARBA00004651"/>
    </source>
</evidence>
<keyword evidence="3" id="KW-1003">Cell membrane</keyword>
<evidence type="ECO:0000256" key="8">
    <source>
        <dbReference type="ARBA" id="ARBA00023136"/>
    </source>
</evidence>
<dbReference type="NCBIfam" id="NF008604">
    <property type="entry name" value="PRK11573.1"/>
    <property type="match status" value="1"/>
</dbReference>
<dbReference type="RefSeq" id="WP_086488652.1">
    <property type="nucleotide sequence ID" value="NZ_MSLT01000018.1"/>
</dbReference>
<feature type="transmembrane region" description="Helical" evidence="13">
    <location>
        <begin position="62"/>
        <end position="86"/>
    </location>
</feature>
<dbReference type="InterPro" id="IPR016169">
    <property type="entry name" value="FAD-bd_PCMH_sub2"/>
</dbReference>
<keyword evidence="17" id="KW-1185">Reference proteome</keyword>
<reference evidence="16 17" key="1">
    <citation type="submission" date="2016-12" db="EMBL/GenBank/DDBJ databases">
        <title>Thioflexothrix psekupsii D3 genome sequencing and assembly.</title>
        <authorList>
            <person name="Fomenkov A."/>
            <person name="Vincze T."/>
            <person name="Grabovich M."/>
            <person name="Anton B.P."/>
            <person name="Dubinina G."/>
            <person name="Orlova M."/>
            <person name="Belousova E."/>
            <person name="Roberts R.J."/>
        </authorList>
    </citation>
    <scope>NUCLEOTIDE SEQUENCE [LARGE SCALE GENOMIC DNA]</scope>
    <source>
        <strain evidence="16">D3</strain>
    </source>
</reference>
<protein>
    <recommendedName>
        <fullName evidence="10">Magnesium and cobalt efflux protein CorC</fullName>
    </recommendedName>
</protein>
<evidence type="ECO:0000256" key="4">
    <source>
        <dbReference type="ARBA" id="ARBA00022692"/>
    </source>
</evidence>
<evidence type="ECO:0000256" key="6">
    <source>
        <dbReference type="ARBA" id="ARBA00022989"/>
    </source>
</evidence>
<evidence type="ECO:0000256" key="11">
    <source>
        <dbReference type="PROSITE-ProRule" id="PRU00703"/>
    </source>
</evidence>
<dbReference type="PANTHER" id="PTHR22777:SF32">
    <property type="entry name" value="UPF0053 INNER MEMBRANE PROTEIN YFJD"/>
    <property type="match status" value="1"/>
</dbReference>
<dbReference type="InterPro" id="IPR036318">
    <property type="entry name" value="FAD-bd_PCMH-like_sf"/>
</dbReference>